<feature type="domain" description="Bacterial sugar transferase" evidence="8">
    <location>
        <begin position="267"/>
        <end position="463"/>
    </location>
</feature>
<evidence type="ECO:0000256" key="5">
    <source>
        <dbReference type="ARBA" id="ARBA00022989"/>
    </source>
</evidence>
<comment type="caution">
    <text evidence="9">The sequence shown here is derived from an EMBL/GenBank/DDBJ whole genome shotgun (WGS) entry which is preliminary data.</text>
</comment>
<keyword evidence="6 7" id="KW-0472">Membrane</keyword>
<dbReference type="InterPro" id="IPR003362">
    <property type="entry name" value="Bact_transf"/>
</dbReference>
<protein>
    <recommendedName>
        <fullName evidence="8">Bacterial sugar transferase domain-containing protein</fullName>
    </recommendedName>
</protein>
<evidence type="ECO:0000256" key="6">
    <source>
        <dbReference type="ARBA" id="ARBA00023136"/>
    </source>
</evidence>
<keyword evidence="3" id="KW-0808">Transferase</keyword>
<dbReference type="Proteomes" id="UP000177088">
    <property type="component" value="Unassembled WGS sequence"/>
</dbReference>
<evidence type="ECO:0000313" key="9">
    <source>
        <dbReference type="EMBL" id="OGL74128.1"/>
    </source>
</evidence>
<feature type="transmembrane region" description="Helical" evidence="7">
    <location>
        <begin position="7"/>
        <end position="30"/>
    </location>
</feature>
<gene>
    <name evidence="9" type="ORF">A3C96_02245</name>
</gene>
<evidence type="ECO:0000259" key="8">
    <source>
        <dbReference type="Pfam" id="PF02397"/>
    </source>
</evidence>
<evidence type="ECO:0000313" key="10">
    <source>
        <dbReference type="Proteomes" id="UP000177088"/>
    </source>
</evidence>
<keyword evidence="4 7" id="KW-0812">Transmembrane</keyword>
<dbReference type="PANTHER" id="PTHR30576:SF10">
    <property type="entry name" value="SLL5057 PROTEIN"/>
    <property type="match status" value="1"/>
</dbReference>
<dbReference type="GO" id="GO:0016020">
    <property type="term" value="C:membrane"/>
    <property type="evidence" value="ECO:0007669"/>
    <property type="project" value="UniProtKB-SubCell"/>
</dbReference>
<proteinExistence type="inferred from homology"/>
<reference evidence="9 10" key="1">
    <citation type="journal article" date="2016" name="Nat. Commun.">
        <title>Thousands of microbial genomes shed light on interconnected biogeochemical processes in an aquifer system.</title>
        <authorList>
            <person name="Anantharaman K."/>
            <person name="Brown C.T."/>
            <person name="Hug L.A."/>
            <person name="Sharon I."/>
            <person name="Castelle C.J."/>
            <person name="Probst A.J."/>
            <person name="Thomas B.C."/>
            <person name="Singh A."/>
            <person name="Wilkins M.J."/>
            <person name="Karaoz U."/>
            <person name="Brodie E.L."/>
            <person name="Williams K.H."/>
            <person name="Hubbard S.S."/>
            <person name="Banfield J.F."/>
        </authorList>
    </citation>
    <scope>NUCLEOTIDE SEQUENCE [LARGE SCALE GENOMIC DNA]</scope>
</reference>
<feature type="transmembrane region" description="Helical" evidence="7">
    <location>
        <begin position="86"/>
        <end position="105"/>
    </location>
</feature>
<comment type="subcellular location">
    <subcellularLocation>
        <location evidence="1">Membrane</location>
        <topology evidence="1">Multi-pass membrane protein</topology>
    </subcellularLocation>
</comment>
<dbReference type="PANTHER" id="PTHR30576">
    <property type="entry name" value="COLANIC BIOSYNTHESIS UDP-GLUCOSE LIPID CARRIER TRANSFERASE"/>
    <property type="match status" value="1"/>
</dbReference>
<dbReference type="Pfam" id="PF13727">
    <property type="entry name" value="CoA_binding_3"/>
    <property type="match status" value="1"/>
</dbReference>
<accession>A0A1F7U8J5</accession>
<feature type="transmembrane region" description="Helical" evidence="7">
    <location>
        <begin position="272"/>
        <end position="295"/>
    </location>
</feature>
<feature type="transmembrane region" description="Helical" evidence="7">
    <location>
        <begin position="50"/>
        <end position="74"/>
    </location>
</feature>
<dbReference type="NCBIfam" id="TIGR03025">
    <property type="entry name" value="EPS_sugtrans"/>
    <property type="match status" value="1"/>
</dbReference>
<evidence type="ECO:0000256" key="7">
    <source>
        <dbReference type="SAM" id="Phobius"/>
    </source>
</evidence>
<evidence type="ECO:0000256" key="1">
    <source>
        <dbReference type="ARBA" id="ARBA00004141"/>
    </source>
</evidence>
<dbReference type="InterPro" id="IPR017475">
    <property type="entry name" value="EPS_sugar_tfrase"/>
</dbReference>
<dbReference type="Pfam" id="PF02397">
    <property type="entry name" value="Bac_transf"/>
    <property type="match status" value="1"/>
</dbReference>
<organism evidence="9 10">
    <name type="scientific">Candidatus Uhrbacteria bacterium RIFCSPHIGHO2_02_FULL_60_10</name>
    <dbReference type="NCBI Taxonomy" id="1802392"/>
    <lineage>
        <taxon>Bacteria</taxon>
        <taxon>Candidatus Uhriibacteriota</taxon>
    </lineage>
</organism>
<feature type="transmembrane region" description="Helical" evidence="7">
    <location>
        <begin position="111"/>
        <end position="132"/>
    </location>
</feature>
<dbReference type="GO" id="GO:0016780">
    <property type="term" value="F:phosphotransferase activity, for other substituted phosphate groups"/>
    <property type="evidence" value="ECO:0007669"/>
    <property type="project" value="TreeGrafter"/>
</dbReference>
<name>A0A1F7U8J5_9BACT</name>
<keyword evidence="5 7" id="KW-1133">Transmembrane helix</keyword>
<sequence>MKKTELTFAVILVPLDFLLVFLAALSAHSLRFGPFAAIRPVLLTIPWPNYLLFSAGVSALFVLFFALAGLYAISGPRRLRIEISRIFLAGSTAILTVIAFIFFRHELFESRFIILAAWMFAVLYTGLGRIAIRLLQRKLLERGIGRRRVALIGNGAAQWLADQFERTPGLGYAVTGRFQTFDADTVAALEKLKTADELDEIMVANPDVGRPLLENLLAFAQSRHIGFKYVADPLATHAKNVEIGTVADLPMVEIKGTRLDGWGRVFKRIFDILCSLLLIVLTSPVMLVAAIAVVLDSGFPILFRRLDDGTPVTRVGEGGRPFAYFKFRSMRPGTHGQRYKELAERDTRADGPLVKIKDDPRVTRVGRFIRRFSIDELPELFLVLAGRMSLVGPRPHLPEEVAQYQDRQRRVLTIKPGITGLAQVSGRADLTFEDEVKLDMFYIENWSPWLDLIVLAKTPLAVLGKKGAY</sequence>
<dbReference type="AlphaFoldDB" id="A0A1F7U8J5"/>
<evidence type="ECO:0000256" key="2">
    <source>
        <dbReference type="ARBA" id="ARBA00006464"/>
    </source>
</evidence>
<dbReference type="EMBL" id="MGEA01000034">
    <property type="protein sequence ID" value="OGL74128.1"/>
    <property type="molecule type" value="Genomic_DNA"/>
</dbReference>
<comment type="similarity">
    <text evidence="2">Belongs to the bacterial sugar transferase family.</text>
</comment>
<evidence type="ECO:0000256" key="4">
    <source>
        <dbReference type="ARBA" id="ARBA00022692"/>
    </source>
</evidence>
<evidence type="ECO:0000256" key="3">
    <source>
        <dbReference type="ARBA" id="ARBA00022679"/>
    </source>
</evidence>